<reference evidence="5 6" key="1">
    <citation type="submission" date="2015-12" db="EMBL/GenBank/DDBJ databases">
        <title>Genome sequence of Tistrella mobilis MCCC 1A02139.</title>
        <authorList>
            <person name="Lu L."/>
            <person name="Lai Q."/>
            <person name="Shao Z."/>
            <person name="Qian P."/>
        </authorList>
    </citation>
    <scope>NUCLEOTIDE SEQUENCE [LARGE SCALE GENOMIC DNA]</scope>
    <source>
        <strain evidence="5 6">MCCC 1A02139</strain>
    </source>
</reference>
<dbReference type="SUPFAM" id="SSF47413">
    <property type="entry name" value="lambda repressor-like DNA-binding domains"/>
    <property type="match status" value="1"/>
</dbReference>
<dbReference type="PROSITE" id="PS50943">
    <property type="entry name" value="HTH_CROC1"/>
    <property type="match status" value="1"/>
</dbReference>
<keyword evidence="3" id="KW-0804">Transcription</keyword>
<dbReference type="PANTHER" id="PTHR36511">
    <property type="entry name" value="MERR FAMILY BACTERIAL REGULATORY PROTEIN"/>
    <property type="match status" value="1"/>
</dbReference>
<dbReference type="PANTHER" id="PTHR36511:SF4">
    <property type="entry name" value="ANTITOXIN MQSA"/>
    <property type="match status" value="1"/>
</dbReference>
<evidence type="ECO:0000256" key="2">
    <source>
        <dbReference type="ARBA" id="ARBA00023125"/>
    </source>
</evidence>
<dbReference type="Gene3D" id="1.10.260.40">
    <property type="entry name" value="lambda repressor-like DNA-binding domains"/>
    <property type="match status" value="1"/>
</dbReference>
<dbReference type="AlphaFoldDB" id="A0A161Q2K5"/>
<dbReference type="InterPro" id="IPR052359">
    <property type="entry name" value="HTH-type_reg/antitoxin"/>
</dbReference>
<keyword evidence="2 5" id="KW-0238">DNA-binding</keyword>
<evidence type="ECO:0000256" key="3">
    <source>
        <dbReference type="ARBA" id="ARBA00023163"/>
    </source>
</evidence>
<gene>
    <name evidence="5" type="ORF">AUP44_07690</name>
</gene>
<evidence type="ECO:0000259" key="4">
    <source>
        <dbReference type="PROSITE" id="PS50943"/>
    </source>
</evidence>
<evidence type="ECO:0000256" key="1">
    <source>
        <dbReference type="ARBA" id="ARBA00023015"/>
    </source>
</evidence>
<keyword evidence="1" id="KW-0805">Transcription regulation</keyword>
<dbReference type="Proteomes" id="UP000075787">
    <property type="component" value="Unassembled WGS sequence"/>
</dbReference>
<dbReference type="Pfam" id="PF01381">
    <property type="entry name" value="HTH_3"/>
    <property type="match status" value="1"/>
</dbReference>
<dbReference type="InterPro" id="IPR010982">
    <property type="entry name" value="Lambda_DNA-bd_dom_sf"/>
</dbReference>
<dbReference type="GO" id="GO:0003677">
    <property type="term" value="F:DNA binding"/>
    <property type="evidence" value="ECO:0007669"/>
    <property type="project" value="UniProtKB-KW"/>
</dbReference>
<evidence type="ECO:0000313" key="6">
    <source>
        <dbReference type="Proteomes" id="UP000075787"/>
    </source>
</evidence>
<name>A0A161Q2K5_9PROT</name>
<dbReference type="GeneID" id="97242278"/>
<feature type="domain" description="HTH cro/C1-type" evidence="4">
    <location>
        <begin position="38"/>
        <end position="73"/>
    </location>
</feature>
<dbReference type="SMART" id="SM00530">
    <property type="entry name" value="HTH_XRE"/>
    <property type="match status" value="1"/>
</dbReference>
<comment type="caution">
    <text evidence="5">The sequence shown here is derived from an EMBL/GenBank/DDBJ whole genome shotgun (WGS) entry which is preliminary data.</text>
</comment>
<dbReference type="OrthoDB" id="461984at2"/>
<evidence type="ECO:0000313" key="5">
    <source>
        <dbReference type="EMBL" id="KYO51807.1"/>
    </source>
</evidence>
<proteinExistence type="predicted"/>
<sequence>MSTMADSIRRGLEQAVAYADGTADKQSYRVHVPPKIDVKAIRTSLGLTQEEFAGRFGFSVNTLRHWEQGIRQPEGPTRAYLLVIERAPDAVIKALRAV</sequence>
<dbReference type="CDD" id="cd00093">
    <property type="entry name" value="HTH_XRE"/>
    <property type="match status" value="1"/>
</dbReference>
<dbReference type="InterPro" id="IPR001387">
    <property type="entry name" value="Cro/C1-type_HTH"/>
</dbReference>
<organism evidence="5 6">
    <name type="scientific">Tistrella mobilis</name>
    <dbReference type="NCBI Taxonomy" id="171437"/>
    <lineage>
        <taxon>Bacteria</taxon>
        <taxon>Pseudomonadati</taxon>
        <taxon>Pseudomonadota</taxon>
        <taxon>Alphaproteobacteria</taxon>
        <taxon>Geminicoccales</taxon>
        <taxon>Geminicoccaceae</taxon>
        <taxon>Tistrella</taxon>
    </lineage>
</organism>
<dbReference type="RefSeq" id="WP_062765481.1">
    <property type="nucleotide sequence ID" value="NZ_CP121027.1"/>
</dbReference>
<dbReference type="EMBL" id="LPZR01000165">
    <property type="protein sequence ID" value="KYO51807.1"/>
    <property type="molecule type" value="Genomic_DNA"/>
</dbReference>
<protein>
    <submittedName>
        <fullName evidence="5">DNA-binding protein</fullName>
    </submittedName>
</protein>
<accession>A0A161Q2K5</accession>